<dbReference type="GO" id="GO:0032456">
    <property type="term" value="P:endocytic recycling"/>
    <property type="evidence" value="ECO:0007669"/>
    <property type="project" value="TreeGrafter"/>
</dbReference>
<evidence type="ECO:0000256" key="3">
    <source>
        <dbReference type="SAM" id="Coils"/>
    </source>
</evidence>
<dbReference type="GO" id="GO:0015031">
    <property type="term" value="P:protein transport"/>
    <property type="evidence" value="ECO:0007669"/>
    <property type="project" value="UniProtKB-UniRule"/>
</dbReference>
<comment type="caution">
    <text evidence="5">The sequence shown here is derived from an EMBL/GenBank/DDBJ whole genome shotgun (WGS) entry which is preliminary data.</text>
</comment>
<dbReference type="OrthoDB" id="203678at2759"/>
<evidence type="ECO:0000256" key="4">
    <source>
        <dbReference type="SAM" id="MobiDB-lite"/>
    </source>
</evidence>
<dbReference type="GO" id="GO:0048193">
    <property type="term" value="P:Golgi vesicle transport"/>
    <property type="evidence" value="ECO:0007669"/>
    <property type="project" value="TreeGrafter"/>
</dbReference>
<dbReference type="PANTHER" id="PTHR15954">
    <property type="entry name" value="VACUOLAR PROTEIN SORTING-ASSOCIATED PROTEIN 51 HOMOLOG"/>
    <property type="match status" value="1"/>
</dbReference>
<organism evidence="5 6">
    <name type="scientific">Calycina marina</name>
    <dbReference type="NCBI Taxonomy" id="1763456"/>
    <lineage>
        <taxon>Eukaryota</taxon>
        <taxon>Fungi</taxon>
        <taxon>Dikarya</taxon>
        <taxon>Ascomycota</taxon>
        <taxon>Pezizomycotina</taxon>
        <taxon>Leotiomycetes</taxon>
        <taxon>Helotiales</taxon>
        <taxon>Pezizellaceae</taxon>
        <taxon>Calycina</taxon>
    </lineage>
</organism>
<dbReference type="GO" id="GO:0006869">
    <property type="term" value="P:lipid transport"/>
    <property type="evidence" value="ECO:0007669"/>
    <property type="project" value="UniProtKB-UniRule"/>
</dbReference>
<keyword evidence="6" id="KW-1185">Reference proteome</keyword>
<reference evidence="5" key="1">
    <citation type="journal article" date="2021" name="IMA Fungus">
        <title>Genomic characterization of three marine fungi, including Emericellopsis atlantica sp. nov. with signatures of a generalist lifestyle and marine biomass degradation.</title>
        <authorList>
            <person name="Hagestad O.C."/>
            <person name="Hou L."/>
            <person name="Andersen J.H."/>
            <person name="Hansen E.H."/>
            <person name="Altermark B."/>
            <person name="Li C."/>
            <person name="Kuhnert E."/>
            <person name="Cox R.J."/>
            <person name="Crous P.W."/>
            <person name="Spatafora J.W."/>
            <person name="Lail K."/>
            <person name="Amirebrahimi M."/>
            <person name="Lipzen A."/>
            <person name="Pangilinan J."/>
            <person name="Andreopoulos W."/>
            <person name="Hayes R.D."/>
            <person name="Ng V."/>
            <person name="Grigoriev I.V."/>
            <person name="Jackson S.A."/>
            <person name="Sutton T.D.S."/>
            <person name="Dobson A.D.W."/>
            <person name="Rama T."/>
        </authorList>
    </citation>
    <scope>NUCLEOTIDE SEQUENCE</scope>
    <source>
        <strain evidence="5">TRa3180A</strain>
    </source>
</reference>
<comment type="similarity">
    <text evidence="1 2">Belongs to the VPS51 family.</text>
</comment>
<dbReference type="EMBL" id="MU253938">
    <property type="protein sequence ID" value="KAG9243977.1"/>
    <property type="molecule type" value="Genomic_DNA"/>
</dbReference>
<dbReference type="Pfam" id="PF08700">
    <property type="entry name" value="VPS51_Exo84_N"/>
    <property type="match status" value="1"/>
</dbReference>
<comment type="function">
    <text evidence="2">Acts as component of the GARP complex that is involved in retrograde transport from early and late endosomes to the trans-Golgi network (TGN).</text>
</comment>
<evidence type="ECO:0000313" key="6">
    <source>
        <dbReference type="Proteomes" id="UP000887226"/>
    </source>
</evidence>
<dbReference type="Proteomes" id="UP000887226">
    <property type="component" value="Unassembled WGS sequence"/>
</dbReference>
<dbReference type="GO" id="GO:0005829">
    <property type="term" value="C:cytosol"/>
    <property type="evidence" value="ECO:0007669"/>
    <property type="project" value="GOC"/>
</dbReference>
<keyword evidence="2" id="KW-0813">Transport</keyword>
<dbReference type="AlphaFoldDB" id="A0A9P7Z2L8"/>
<evidence type="ECO:0000256" key="2">
    <source>
        <dbReference type="RuleBase" id="RU368010"/>
    </source>
</evidence>
<name>A0A9P7Z2L8_9HELO</name>
<evidence type="ECO:0000313" key="5">
    <source>
        <dbReference type="EMBL" id="KAG9243977.1"/>
    </source>
</evidence>
<gene>
    <name evidence="5" type="ORF">BJ878DRAFT_95460</name>
</gene>
<feature type="compositionally biased region" description="Polar residues" evidence="4">
    <location>
        <begin position="1"/>
        <end position="13"/>
    </location>
</feature>
<evidence type="ECO:0000256" key="1">
    <source>
        <dbReference type="ARBA" id="ARBA00006080"/>
    </source>
</evidence>
<dbReference type="PANTHER" id="PTHR15954:SF4">
    <property type="entry name" value="VACUOLAR PROTEIN SORTING-ASSOCIATED PROTEIN 51 HOMOLOG"/>
    <property type="match status" value="1"/>
</dbReference>
<protein>
    <recommendedName>
        <fullName evidence="2">Vacuolar protein sorting-associated protein 51 homolog</fullName>
    </recommendedName>
</protein>
<dbReference type="GO" id="GO:1990745">
    <property type="term" value="C:EARP complex"/>
    <property type="evidence" value="ECO:0007669"/>
    <property type="project" value="TreeGrafter"/>
</dbReference>
<keyword evidence="2" id="KW-0445">Lipid transport</keyword>
<dbReference type="GO" id="GO:0000938">
    <property type="term" value="C:GARP complex"/>
    <property type="evidence" value="ECO:0007669"/>
    <property type="project" value="UniProtKB-UniRule"/>
</dbReference>
<feature type="region of interest" description="Disordered" evidence="4">
    <location>
        <begin position="1"/>
        <end position="53"/>
    </location>
</feature>
<sequence>MSTIASPRDSSINGRRIPLISTPTSSSRPSLENPRSADAPPSPLPSQPTKRHRAALREYYNLKKATAADDIPDNASEASFMHDYSEVQESEMDSPSFNATTYIKHVLETQTLGELLKTYNGVLTDIRALDAEKKALVYDNYSKLITATETIRRMRLNMDPLNPMARTLDPAIAGIYERAEGIKEELKESMSALDRKRMEMGEEEKEAEKRKQRAREVVGRTLDTPEKMRGLVEDGKKDEARILWASTLALLKRWKERGVGGENVQDCIDDGKAALRGETPSDKSWVNVKAARTQS</sequence>
<feature type="compositionally biased region" description="Polar residues" evidence="4">
    <location>
        <begin position="21"/>
        <end position="30"/>
    </location>
</feature>
<dbReference type="GO" id="GO:0007030">
    <property type="term" value="P:Golgi organization"/>
    <property type="evidence" value="ECO:0007669"/>
    <property type="project" value="UniProtKB-UniRule"/>
</dbReference>
<keyword evidence="3" id="KW-0175">Coiled coil</keyword>
<feature type="coiled-coil region" evidence="3">
    <location>
        <begin position="176"/>
        <end position="217"/>
    </location>
</feature>
<comment type="subunit">
    <text evidence="2">Component of the Golgi-associated retrograde protein (GARP) complex.</text>
</comment>
<accession>A0A9P7Z2L8</accession>
<keyword evidence="2" id="KW-0333">Golgi apparatus</keyword>
<dbReference type="GO" id="GO:0016020">
    <property type="term" value="C:membrane"/>
    <property type="evidence" value="ECO:0007669"/>
    <property type="project" value="TreeGrafter"/>
</dbReference>
<dbReference type="GO" id="GO:0042147">
    <property type="term" value="P:retrograde transport, endosome to Golgi"/>
    <property type="evidence" value="ECO:0007669"/>
    <property type="project" value="UniProtKB-UniRule"/>
</dbReference>
<dbReference type="InterPro" id="IPR014812">
    <property type="entry name" value="Vps51"/>
</dbReference>
<keyword evidence="2" id="KW-0653">Protein transport</keyword>
<comment type="subcellular location">
    <subcellularLocation>
        <location evidence="2">Golgi apparatus</location>
        <location evidence="2">trans-Golgi network</location>
    </subcellularLocation>
</comment>
<proteinExistence type="inferred from homology"/>